<dbReference type="Proteomes" id="UP000296862">
    <property type="component" value="Chromosome"/>
</dbReference>
<dbReference type="RefSeq" id="WP_136150710.1">
    <property type="nucleotide sequence ID" value="NZ_CP038810.1"/>
</dbReference>
<reference evidence="2 3" key="1">
    <citation type="submission" date="2019-04" db="EMBL/GenBank/DDBJ databases">
        <title>Flavobacterium sp. GS03.</title>
        <authorList>
            <person name="Kim H."/>
        </authorList>
    </citation>
    <scope>NUCLEOTIDE SEQUENCE [LARGE SCALE GENOMIC DNA]</scope>
    <source>
        <strain evidence="2 3">GS03</strain>
    </source>
</reference>
<accession>A0A4P7PRL3</accession>
<keyword evidence="3" id="KW-1185">Reference proteome</keyword>
<evidence type="ECO:0000256" key="1">
    <source>
        <dbReference type="SAM" id="SignalP"/>
    </source>
</evidence>
<protein>
    <submittedName>
        <fullName evidence="2">Uncharacterized protein</fullName>
    </submittedName>
</protein>
<proteinExistence type="predicted"/>
<feature type="signal peptide" evidence="1">
    <location>
        <begin position="1"/>
        <end position="21"/>
    </location>
</feature>
<dbReference type="KEGG" id="fsn:GS03_00190"/>
<dbReference type="EMBL" id="CP038810">
    <property type="protein sequence ID" value="QBZ96712.1"/>
    <property type="molecule type" value="Genomic_DNA"/>
</dbReference>
<evidence type="ECO:0000313" key="2">
    <source>
        <dbReference type="EMBL" id="QBZ96712.1"/>
    </source>
</evidence>
<name>A0A4P7PRL3_9FLAO</name>
<keyword evidence="1" id="KW-0732">Signal</keyword>
<dbReference type="OrthoDB" id="1376866at2"/>
<evidence type="ECO:0000313" key="3">
    <source>
        <dbReference type="Proteomes" id="UP000296862"/>
    </source>
</evidence>
<feature type="chain" id="PRO_5020193664" evidence="1">
    <location>
        <begin position="22"/>
        <end position="225"/>
    </location>
</feature>
<dbReference type="PROSITE" id="PS51257">
    <property type="entry name" value="PROKAR_LIPOPROTEIN"/>
    <property type="match status" value="1"/>
</dbReference>
<dbReference type="AlphaFoldDB" id="A0A4P7PRL3"/>
<gene>
    <name evidence="2" type="ORF">GS03_00190</name>
</gene>
<sequence>MKKLILTFIFGAVALSCSSDSSGTSLSDTPDAKAQYDDSSFGIYKGVFVGSTGTVEVNVYNSGEAVATLTINGSSKTYTAAEKVAEDFAITGLTFVNGSNSFDFNVNGNGTSPSVSSINISGHANAKIDVIKELSNSLVKCYLGSFNGDSSGTFNIIIQGSFLYGLAKPSDDDSSLFLDGDITGNNILGEFDNGAFVGTVDGNRISGTWTNTLSESGSWSGNRKL</sequence>
<organism evidence="2 3">
    <name type="scientific">Flavobacterium sangjuense</name>
    <dbReference type="NCBI Taxonomy" id="2518177"/>
    <lineage>
        <taxon>Bacteria</taxon>
        <taxon>Pseudomonadati</taxon>
        <taxon>Bacteroidota</taxon>
        <taxon>Flavobacteriia</taxon>
        <taxon>Flavobacteriales</taxon>
        <taxon>Flavobacteriaceae</taxon>
        <taxon>Flavobacterium</taxon>
    </lineage>
</organism>